<dbReference type="eggNOG" id="ENOG502QX1M">
    <property type="taxonomic scope" value="Eukaryota"/>
</dbReference>
<dbReference type="OMA" id="NCAHEDR"/>
<dbReference type="VEuPathDB" id="PiroplasmaDB:TpMuguga_02g00961"/>
<dbReference type="EMBL" id="AAGK01000002">
    <property type="protein sequence ID" value="EAN32496.1"/>
    <property type="molecule type" value="Genomic_DNA"/>
</dbReference>
<proteinExistence type="predicted"/>
<keyword evidence="1" id="KW-0732">Signal</keyword>
<evidence type="ECO:0000313" key="2">
    <source>
        <dbReference type="EMBL" id="EAN32496.1"/>
    </source>
</evidence>
<dbReference type="KEGG" id="tpv:TP02_0961"/>
<name>Q4N5S7_THEPA</name>
<keyword evidence="3" id="KW-1185">Reference proteome</keyword>
<dbReference type="GeneID" id="3502327"/>
<organism evidence="2 3">
    <name type="scientific">Theileria parva</name>
    <name type="common">East coast fever infection agent</name>
    <dbReference type="NCBI Taxonomy" id="5875"/>
    <lineage>
        <taxon>Eukaryota</taxon>
        <taxon>Sar</taxon>
        <taxon>Alveolata</taxon>
        <taxon>Apicomplexa</taxon>
        <taxon>Aconoidasida</taxon>
        <taxon>Piroplasmida</taxon>
        <taxon>Theileriidae</taxon>
        <taxon>Theileria</taxon>
    </lineage>
</organism>
<dbReference type="RefSeq" id="XP_764779.1">
    <property type="nucleotide sequence ID" value="XM_759686.1"/>
</dbReference>
<dbReference type="Pfam" id="PF04385">
    <property type="entry name" value="FAINT"/>
    <property type="match status" value="1"/>
</dbReference>
<dbReference type="Proteomes" id="UP000001949">
    <property type="component" value="Unassembled WGS sequence"/>
</dbReference>
<evidence type="ECO:0000313" key="3">
    <source>
        <dbReference type="Proteomes" id="UP000001949"/>
    </source>
</evidence>
<evidence type="ECO:0000256" key="1">
    <source>
        <dbReference type="SAM" id="SignalP"/>
    </source>
</evidence>
<comment type="caution">
    <text evidence="2">The sequence shown here is derived from an EMBL/GenBank/DDBJ whole genome shotgun (WGS) entry which is preliminary data.</text>
</comment>
<feature type="signal peptide" evidence="1">
    <location>
        <begin position="1"/>
        <end position="22"/>
    </location>
</feature>
<feature type="chain" id="PRO_5004241584" evidence="1">
    <location>
        <begin position="23"/>
        <end position="255"/>
    </location>
</feature>
<dbReference type="InParanoid" id="Q4N5S7"/>
<dbReference type="AlphaFoldDB" id="Q4N5S7"/>
<dbReference type="InterPro" id="IPR007480">
    <property type="entry name" value="DUF529"/>
</dbReference>
<reference evidence="2 3" key="1">
    <citation type="journal article" date="2005" name="Science">
        <title>Genome sequence of Theileria parva, a bovine pathogen that transforms lymphocytes.</title>
        <authorList>
            <person name="Gardner M.J."/>
            <person name="Bishop R."/>
            <person name="Shah T."/>
            <person name="de Villiers E.P."/>
            <person name="Carlton J.M."/>
            <person name="Hall N."/>
            <person name="Ren Q."/>
            <person name="Paulsen I.T."/>
            <person name="Pain A."/>
            <person name="Berriman M."/>
            <person name="Wilson R.J.M."/>
            <person name="Sato S."/>
            <person name="Ralph S.A."/>
            <person name="Mann D.J."/>
            <person name="Xiong Z."/>
            <person name="Shallom S.J."/>
            <person name="Weidman J."/>
            <person name="Jiang L."/>
            <person name="Lynn J."/>
            <person name="Weaver B."/>
            <person name="Shoaibi A."/>
            <person name="Domingo A.R."/>
            <person name="Wasawo D."/>
            <person name="Crabtree J."/>
            <person name="Wortman J.R."/>
            <person name="Haas B."/>
            <person name="Angiuoli S.V."/>
            <person name="Creasy T.H."/>
            <person name="Lu C."/>
            <person name="Suh B."/>
            <person name="Silva J.C."/>
            <person name="Utterback T.R."/>
            <person name="Feldblyum T.V."/>
            <person name="Pertea M."/>
            <person name="Allen J."/>
            <person name="Nierman W.C."/>
            <person name="Taracha E.L.N."/>
            <person name="Salzberg S.L."/>
            <person name="White O.R."/>
            <person name="Fitzhugh H.A."/>
            <person name="Morzaria S."/>
            <person name="Venter J.C."/>
            <person name="Fraser C.M."/>
            <person name="Nene V."/>
        </authorList>
    </citation>
    <scope>NUCLEOTIDE SEQUENCE [LARGE SCALE GENOMIC DNA]</scope>
    <source>
        <strain evidence="2 3">Muguga</strain>
    </source>
</reference>
<gene>
    <name evidence="2" type="ordered locus">TP02_0961</name>
</gene>
<accession>Q4N5S7</accession>
<sequence length="255" mass="30277">MNDLFLEKFILFFIFLNKCVISIEVDLNNQPNQQSSLVIHDTDGPLLITSFIFNPQPPATLIREGDVVIWTATLIAERAVFIELYEIYEEKILIFINSQHFLGNNFYYYEKVEQEWIQRTEEQYRLLVNCTLTDRLLYLDREMDHETFSISDEDVYDDISTLFIPKDRYNLVGIYDGDQTIWESSGLMDKCGFVKARGFQGEYSLIYCNILNEYTIEERFYHKNEGMWEGVSKNRYYELLNEIILQEQQEEESGD</sequence>
<protein>
    <submittedName>
        <fullName evidence="2">Uncharacterized protein</fullName>
    </submittedName>
</protein>